<evidence type="ECO:0000313" key="8">
    <source>
        <dbReference type="Proteomes" id="UP000236291"/>
    </source>
</evidence>
<keyword evidence="7" id="KW-0418">Kinase</keyword>
<dbReference type="Proteomes" id="UP000236291">
    <property type="component" value="Unassembled WGS sequence"/>
</dbReference>
<reference evidence="7 8" key="2">
    <citation type="journal article" date="2017" name="Front. Plant Sci.">
        <title>Gene Classification and Mining of Molecular Markers Useful in Red Clover (Trifolium pratense) Breeding.</title>
        <authorList>
            <person name="Istvanek J."/>
            <person name="Dluhosova J."/>
            <person name="Dluhos P."/>
            <person name="Patkova L."/>
            <person name="Nedelnik J."/>
            <person name="Repkova J."/>
        </authorList>
    </citation>
    <scope>NUCLEOTIDE SEQUENCE [LARGE SCALE GENOMIC DNA]</scope>
    <source>
        <strain evidence="8">cv. Tatra</strain>
        <tissue evidence="7">Young leaves</tissue>
    </source>
</reference>
<protein>
    <submittedName>
        <fullName evidence="7">Leucine-rich repeat receptor-like protein kinase at2g19210-like protein</fullName>
    </submittedName>
</protein>
<keyword evidence="2" id="KW-0812">Transmembrane</keyword>
<dbReference type="PANTHER" id="PTHR45631">
    <property type="entry name" value="OS07G0107800 PROTEIN-RELATED"/>
    <property type="match status" value="1"/>
</dbReference>
<comment type="caution">
    <text evidence="7">The sequence shown here is derived from an EMBL/GenBank/DDBJ whole genome shotgun (WGS) entry which is preliminary data.</text>
</comment>
<dbReference type="PANTHER" id="PTHR45631:SF212">
    <property type="entry name" value="PROTEIN KINASE DOMAIN-CONTAINING PROTEIN"/>
    <property type="match status" value="1"/>
</dbReference>
<dbReference type="STRING" id="57577.A0A2K3NRR6"/>
<name>A0A2K3NRR6_TRIPR</name>
<dbReference type="GO" id="GO:0016301">
    <property type="term" value="F:kinase activity"/>
    <property type="evidence" value="ECO:0007669"/>
    <property type="project" value="UniProtKB-KW"/>
</dbReference>
<dbReference type="EMBL" id="ASHM01000941">
    <property type="protein sequence ID" value="PNY05719.1"/>
    <property type="molecule type" value="Genomic_DNA"/>
</dbReference>
<evidence type="ECO:0000256" key="4">
    <source>
        <dbReference type="ARBA" id="ARBA00022989"/>
    </source>
</evidence>
<dbReference type="GO" id="GO:0016020">
    <property type="term" value="C:membrane"/>
    <property type="evidence" value="ECO:0007669"/>
    <property type="project" value="UniProtKB-SubCell"/>
</dbReference>
<evidence type="ECO:0000259" key="6">
    <source>
        <dbReference type="Pfam" id="PF12819"/>
    </source>
</evidence>
<evidence type="ECO:0000256" key="3">
    <source>
        <dbReference type="ARBA" id="ARBA00022729"/>
    </source>
</evidence>
<evidence type="ECO:0000256" key="2">
    <source>
        <dbReference type="ARBA" id="ARBA00022692"/>
    </source>
</evidence>
<sequence>GFISIDCGSTVGYLQNETGIWYNADKGFVETGENHMTSSTVNLNYLYFGKQLRTLRCFPEGDRNCYTLKPREGKNNSAAPHSDAPPILNAFEIYKFIFQVDSPTDARDVGAIMDIKSSYQIYKLSWQGDPCLPKQYAWEGLVCKGDSDTILRITSL</sequence>
<keyword evidence="5" id="KW-0472">Membrane</keyword>
<dbReference type="Pfam" id="PF12819">
    <property type="entry name" value="Malectin_like"/>
    <property type="match status" value="1"/>
</dbReference>
<gene>
    <name evidence="7" type="ORF">L195_g002174</name>
</gene>
<keyword evidence="4" id="KW-1133">Transmembrane helix</keyword>
<reference evidence="7 8" key="1">
    <citation type="journal article" date="2014" name="Am. J. Bot.">
        <title>Genome assembly and annotation for red clover (Trifolium pratense; Fabaceae).</title>
        <authorList>
            <person name="Istvanek J."/>
            <person name="Jaros M."/>
            <person name="Krenek A."/>
            <person name="Repkova J."/>
        </authorList>
    </citation>
    <scope>NUCLEOTIDE SEQUENCE [LARGE SCALE GENOMIC DNA]</scope>
    <source>
        <strain evidence="8">cv. Tatra</strain>
        <tissue evidence="7">Young leaves</tissue>
    </source>
</reference>
<keyword evidence="3" id="KW-0732">Signal</keyword>
<comment type="subcellular location">
    <subcellularLocation>
        <location evidence="1">Membrane</location>
        <topology evidence="1">Single-pass membrane protein</topology>
    </subcellularLocation>
</comment>
<feature type="domain" description="Malectin-like" evidence="6">
    <location>
        <begin position="5"/>
        <end position="75"/>
    </location>
</feature>
<evidence type="ECO:0000313" key="7">
    <source>
        <dbReference type="EMBL" id="PNY05719.1"/>
    </source>
</evidence>
<evidence type="ECO:0000256" key="5">
    <source>
        <dbReference type="ARBA" id="ARBA00023136"/>
    </source>
</evidence>
<keyword evidence="7" id="KW-0675">Receptor</keyword>
<keyword evidence="7" id="KW-0808">Transferase</keyword>
<organism evidence="7 8">
    <name type="scientific">Trifolium pratense</name>
    <name type="common">Red clover</name>
    <dbReference type="NCBI Taxonomy" id="57577"/>
    <lineage>
        <taxon>Eukaryota</taxon>
        <taxon>Viridiplantae</taxon>
        <taxon>Streptophyta</taxon>
        <taxon>Embryophyta</taxon>
        <taxon>Tracheophyta</taxon>
        <taxon>Spermatophyta</taxon>
        <taxon>Magnoliopsida</taxon>
        <taxon>eudicotyledons</taxon>
        <taxon>Gunneridae</taxon>
        <taxon>Pentapetalae</taxon>
        <taxon>rosids</taxon>
        <taxon>fabids</taxon>
        <taxon>Fabales</taxon>
        <taxon>Fabaceae</taxon>
        <taxon>Papilionoideae</taxon>
        <taxon>50 kb inversion clade</taxon>
        <taxon>NPAAA clade</taxon>
        <taxon>Hologalegina</taxon>
        <taxon>IRL clade</taxon>
        <taxon>Trifolieae</taxon>
        <taxon>Trifolium</taxon>
    </lineage>
</organism>
<evidence type="ECO:0000256" key="1">
    <source>
        <dbReference type="ARBA" id="ARBA00004167"/>
    </source>
</evidence>
<feature type="non-terminal residue" evidence="7">
    <location>
        <position position="1"/>
    </location>
</feature>
<proteinExistence type="predicted"/>
<dbReference type="InterPro" id="IPR024788">
    <property type="entry name" value="Malectin-like_Carb-bd_dom"/>
</dbReference>
<dbReference type="AlphaFoldDB" id="A0A2K3NRR6"/>
<accession>A0A2K3NRR6</accession>